<gene>
    <name evidence="7" type="ORF">DES31_0949</name>
</gene>
<name>A0A420XH30_9PAST</name>
<proteinExistence type="inferred from homology"/>
<evidence type="ECO:0000313" key="7">
    <source>
        <dbReference type="EMBL" id="RKR72784.1"/>
    </source>
</evidence>
<comment type="caution">
    <text evidence="7">The sequence shown here is derived from an EMBL/GenBank/DDBJ whole genome shotgun (WGS) entry which is preliminary data.</text>
</comment>
<dbReference type="PANTHER" id="PTHR43483:SF3">
    <property type="entry name" value="MEMBRANE TRANSPORTER PROTEIN HI_0806-RELATED"/>
    <property type="match status" value="1"/>
</dbReference>
<dbReference type="RefSeq" id="WP_121122557.1">
    <property type="nucleotide sequence ID" value="NZ_CP016604.1"/>
</dbReference>
<dbReference type="Pfam" id="PF01925">
    <property type="entry name" value="TauE"/>
    <property type="match status" value="1"/>
</dbReference>
<feature type="transmembrane region" description="Helical" evidence="6">
    <location>
        <begin position="210"/>
        <end position="233"/>
    </location>
</feature>
<evidence type="ECO:0000256" key="6">
    <source>
        <dbReference type="RuleBase" id="RU363041"/>
    </source>
</evidence>
<dbReference type="AlphaFoldDB" id="A0A420XH30"/>
<evidence type="ECO:0000256" key="2">
    <source>
        <dbReference type="ARBA" id="ARBA00009142"/>
    </source>
</evidence>
<accession>A0A420XH30</accession>
<sequence length="266" mass="28751">MSLLIICILIICGVLANIMSALFGIGGGVLMVPVLRTLFPDLPFQMVSATSLTIVIGTSLINLSYFYKRKISISYKSMFLWSIGMLIGVQIGFESSFYLSNTIIISVFIITLLILAARSFFFYKRTDDTSDYSVTKENYKGIILCGLGGGVAGMTGIGGGSVLAPLVGQLHSVKPTQIAVYTNYMMVIGGLGSLYGYLTRVPSTYLENSWQIGYVNFSIAGIVIASSFVTSFASMRLKGALTPELTRKCLGGILLVIALYMLILQL</sequence>
<comment type="subcellular location">
    <subcellularLocation>
        <location evidence="6">Cell membrane</location>
        <topology evidence="6">Multi-pass membrane protein</topology>
    </subcellularLocation>
    <subcellularLocation>
        <location evidence="1">Membrane</location>
        <topology evidence="1">Multi-pass membrane protein</topology>
    </subcellularLocation>
</comment>
<evidence type="ECO:0000256" key="3">
    <source>
        <dbReference type="ARBA" id="ARBA00022692"/>
    </source>
</evidence>
<dbReference type="InterPro" id="IPR002781">
    <property type="entry name" value="TM_pro_TauE-like"/>
</dbReference>
<reference evidence="7 8" key="1">
    <citation type="submission" date="2018-10" db="EMBL/GenBank/DDBJ databases">
        <title>Genomic Encyclopedia of Type Strains, Phase IV (KMG-IV): sequencing the most valuable type-strain genomes for metagenomic binning, comparative biology and taxonomic classification.</title>
        <authorList>
            <person name="Goeker M."/>
        </authorList>
    </citation>
    <scope>NUCLEOTIDE SEQUENCE [LARGE SCALE GENOMIC DNA]</scope>
    <source>
        <strain evidence="7 8">DSM 23800</strain>
    </source>
</reference>
<dbReference type="PANTHER" id="PTHR43483">
    <property type="entry name" value="MEMBRANE TRANSPORTER PROTEIN HI_0806-RELATED"/>
    <property type="match status" value="1"/>
</dbReference>
<feature type="transmembrane region" description="Helical" evidence="6">
    <location>
        <begin position="142"/>
        <end position="166"/>
    </location>
</feature>
<dbReference type="OrthoDB" id="9780109at2"/>
<keyword evidence="5 6" id="KW-0472">Membrane</keyword>
<feature type="transmembrane region" description="Helical" evidence="6">
    <location>
        <begin position="44"/>
        <end position="67"/>
    </location>
</feature>
<feature type="transmembrane region" description="Helical" evidence="6">
    <location>
        <begin position="245"/>
        <end position="264"/>
    </location>
</feature>
<evidence type="ECO:0000256" key="1">
    <source>
        <dbReference type="ARBA" id="ARBA00004141"/>
    </source>
</evidence>
<dbReference type="GO" id="GO:0005886">
    <property type="term" value="C:plasma membrane"/>
    <property type="evidence" value="ECO:0007669"/>
    <property type="project" value="UniProtKB-SubCell"/>
</dbReference>
<comment type="similarity">
    <text evidence="2 6">Belongs to the 4-toluene sulfonate uptake permease (TSUP) (TC 2.A.102) family.</text>
</comment>
<evidence type="ECO:0000256" key="5">
    <source>
        <dbReference type="ARBA" id="ARBA00023136"/>
    </source>
</evidence>
<dbReference type="Proteomes" id="UP000280099">
    <property type="component" value="Unassembled WGS sequence"/>
</dbReference>
<protein>
    <recommendedName>
        <fullName evidence="6">Probable membrane transporter protein</fullName>
    </recommendedName>
</protein>
<keyword evidence="4 6" id="KW-1133">Transmembrane helix</keyword>
<keyword evidence="6" id="KW-1003">Cell membrane</keyword>
<evidence type="ECO:0000313" key="8">
    <source>
        <dbReference type="Proteomes" id="UP000280099"/>
    </source>
</evidence>
<keyword evidence="3 6" id="KW-0812">Transmembrane</keyword>
<feature type="transmembrane region" description="Helical" evidence="6">
    <location>
        <begin position="103"/>
        <end position="121"/>
    </location>
</feature>
<keyword evidence="8" id="KW-1185">Reference proteome</keyword>
<evidence type="ECO:0000256" key="4">
    <source>
        <dbReference type="ARBA" id="ARBA00022989"/>
    </source>
</evidence>
<organism evidence="7 8">
    <name type="scientific">Otariodibacter oris</name>
    <dbReference type="NCBI Taxonomy" id="1032623"/>
    <lineage>
        <taxon>Bacteria</taxon>
        <taxon>Pseudomonadati</taxon>
        <taxon>Pseudomonadota</taxon>
        <taxon>Gammaproteobacteria</taxon>
        <taxon>Pasteurellales</taxon>
        <taxon>Pasteurellaceae</taxon>
        <taxon>Otariodibacter</taxon>
    </lineage>
</organism>
<dbReference type="EMBL" id="RBJC01000005">
    <property type="protein sequence ID" value="RKR72784.1"/>
    <property type="molecule type" value="Genomic_DNA"/>
</dbReference>
<feature type="transmembrane region" description="Helical" evidence="6">
    <location>
        <begin position="178"/>
        <end position="198"/>
    </location>
</feature>
<feature type="transmembrane region" description="Helical" evidence="6">
    <location>
        <begin position="79"/>
        <end position="97"/>
    </location>
</feature>